<dbReference type="Pfam" id="PF13923">
    <property type="entry name" value="zf-C3HC4_2"/>
    <property type="match status" value="1"/>
</dbReference>
<keyword evidence="2" id="KW-0479">Metal-binding</keyword>
<evidence type="ECO:0000256" key="3">
    <source>
        <dbReference type="ARBA" id="ARBA00022771"/>
    </source>
</evidence>
<dbReference type="PANTHER" id="PTHR14134">
    <property type="entry name" value="E3 UBIQUITIN-PROTEIN LIGASE RAD18"/>
    <property type="match status" value="1"/>
</dbReference>
<evidence type="ECO:0000256" key="5">
    <source>
        <dbReference type="PROSITE-ProRule" id="PRU00175"/>
    </source>
</evidence>
<feature type="region of interest" description="Disordered" evidence="6">
    <location>
        <begin position="104"/>
        <end position="160"/>
    </location>
</feature>
<evidence type="ECO:0000256" key="4">
    <source>
        <dbReference type="ARBA" id="ARBA00022833"/>
    </source>
</evidence>
<name>A0ABZ2B3F2_9TREE</name>
<evidence type="ECO:0000313" key="9">
    <source>
        <dbReference type="EMBL" id="WVO24216.1"/>
    </source>
</evidence>
<dbReference type="PROSITE" id="PS50800">
    <property type="entry name" value="SAP"/>
    <property type="match status" value="1"/>
</dbReference>
<feature type="compositionally biased region" description="Basic and acidic residues" evidence="6">
    <location>
        <begin position="300"/>
        <end position="313"/>
    </location>
</feature>
<feature type="compositionally biased region" description="Acidic residues" evidence="6">
    <location>
        <begin position="145"/>
        <end position="160"/>
    </location>
</feature>
<dbReference type="InterPro" id="IPR013083">
    <property type="entry name" value="Znf_RING/FYVE/PHD"/>
</dbReference>
<evidence type="ECO:0000256" key="2">
    <source>
        <dbReference type="ARBA" id="ARBA00022723"/>
    </source>
</evidence>
<keyword evidence="3 5" id="KW-0863">Zinc-finger</keyword>
<dbReference type="InterPro" id="IPR001841">
    <property type="entry name" value="Znf_RING"/>
</dbReference>
<feature type="region of interest" description="Disordered" evidence="6">
    <location>
        <begin position="341"/>
        <end position="364"/>
    </location>
</feature>
<dbReference type="PANTHER" id="PTHR14134:SF2">
    <property type="entry name" value="E3 UBIQUITIN-PROTEIN LIGASE RAD18"/>
    <property type="match status" value="1"/>
</dbReference>
<evidence type="ECO:0000256" key="6">
    <source>
        <dbReference type="SAM" id="MobiDB-lite"/>
    </source>
</evidence>
<dbReference type="Gene3D" id="3.30.40.10">
    <property type="entry name" value="Zinc/RING finger domain, C3HC4 (zinc finger)"/>
    <property type="match status" value="1"/>
</dbReference>
<dbReference type="InterPro" id="IPR039577">
    <property type="entry name" value="Rad18"/>
</dbReference>
<sequence length="364" mass="40399">MDKSHPLLANFDDPPPFPETYPQLRRLDRSVVCQICKEPFTAPVSIACGHSFCSHCIRSSLDVQKKCPSCNEPASEGSIRRNRALEEIAEAWEQSRPTLIDLSKPVSRKRAVPDADSRPLSSGTIKRLKDQDGKRSQSPALVEPIDSEEEDEIQELTENDEAPCPICMARMSISSIPMHVERGCPPPPKTIKASAGGGKGNQKADWKKVFSGQTLSASKVKESGKGKEPEMKKITKPNYSLATPADLRALLSQYSLPTSGDKVTLIARVQEWIILYNANLDTSRPSSLSALRAKLAEAEASRKRDKEKGKDELVEQLGSKDGLAKYAQEKRSEFERLRKEIMERDKRRKAEEKGSGRDSAIEVD</sequence>
<feature type="domain" description="RING-type" evidence="7">
    <location>
        <begin position="33"/>
        <end position="71"/>
    </location>
</feature>
<organism evidence="9 10">
    <name type="scientific">Cryptococcus decagattii</name>
    <dbReference type="NCBI Taxonomy" id="1859122"/>
    <lineage>
        <taxon>Eukaryota</taxon>
        <taxon>Fungi</taxon>
        <taxon>Dikarya</taxon>
        <taxon>Basidiomycota</taxon>
        <taxon>Agaricomycotina</taxon>
        <taxon>Tremellomycetes</taxon>
        <taxon>Tremellales</taxon>
        <taxon>Cryptococcaceae</taxon>
        <taxon>Cryptococcus</taxon>
        <taxon>Cryptococcus gattii species complex</taxon>
    </lineage>
</organism>
<dbReference type="Proteomes" id="UP001432216">
    <property type="component" value="Chromosome 10"/>
</dbReference>
<dbReference type="EMBL" id="CP143815">
    <property type="protein sequence ID" value="WVO24216.1"/>
    <property type="molecule type" value="Genomic_DNA"/>
</dbReference>
<evidence type="ECO:0000259" key="7">
    <source>
        <dbReference type="PROSITE" id="PS50089"/>
    </source>
</evidence>
<dbReference type="PROSITE" id="PS00518">
    <property type="entry name" value="ZF_RING_1"/>
    <property type="match status" value="1"/>
</dbReference>
<dbReference type="SMART" id="SM00184">
    <property type="entry name" value="RING"/>
    <property type="match status" value="1"/>
</dbReference>
<dbReference type="PROSITE" id="PS50089">
    <property type="entry name" value="ZF_RING_2"/>
    <property type="match status" value="1"/>
</dbReference>
<feature type="region of interest" description="Disordered" evidence="6">
    <location>
        <begin position="300"/>
        <end position="326"/>
    </location>
</feature>
<dbReference type="InterPro" id="IPR036361">
    <property type="entry name" value="SAP_dom_sf"/>
</dbReference>
<dbReference type="InterPro" id="IPR003034">
    <property type="entry name" value="SAP_dom"/>
</dbReference>
<reference evidence="9 10" key="1">
    <citation type="submission" date="2024-01" db="EMBL/GenBank/DDBJ databases">
        <title>Comparative genomics of Cryptococcus and Kwoniella reveals pathogenesis evolution and contrasting modes of karyotype evolution via chromosome fusion or intercentromeric recombination.</title>
        <authorList>
            <person name="Coelho M.A."/>
            <person name="David-Palma M."/>
            <person name="Shea T."/>
            <person name="Bowers K."/>
            <person name="McGinley-Smith S."/>
            <person name="Mohammad A.W."/>
            <person name="Gnirke A."/>
            <person name="Yurkov A.M."/>
            <person name="Nowrousian M."/>
            <person name="Sun S."/>
            <person name="Cuomo C.A."/>
            <person name="Heitman J."/>
        </authorList>
    </citation>
    <scope>NUCLEOTIDE SEQUENCE [LARGE SCALE GENOMIC DNA]</scope>
    <source>
        <strain evidence="9 10">7685027</strain>
    </source>
</reference>
<dbReference type="GeneID" id="89992350"/>
<dbReference type="RefSeq" id="XP_064723455.1">
    <property type="nucleotide sequence ID" value="XM_064867383.1"/>
</dbReference>
<dbReference type="Pfam" id="PF02037">
    <property type="entry name" value="SAP"/>
    <property type="match status" value="1"/>
</dbReference>
<gene>
    <name evidence="9" type="ORF">IAS62_005580</name>
</gene>
<proteinExistence type="predicted"/>
<protein>
    <recommendedName>
        <fullName evidence="1">Postreplication repair E3 ubiquitin-protein ligase RAD18</fullName>
    </recommendedName>
</protein>
<feature type="domain" description="SAP" evidence="8">
    <location>
        <begin position="239"/>
        <end position="273"/>
    </location>
</feature>
<keyword evidence="10" id="KW-1185">Reference proteome</keyword>
<dbReference type="SUPFAM" id="SSF57850">
    <property type="entry name" value="RING/U-box"/>
    <property type="match status" value="1"/>
</dbReference>
<dbReference type="InterPro" id="IPR017907">
    <property type="entry name" value="Znf_RING_CS"/>
</dbReference>
<dbReference type="Gene3D" id="1.10.720.30">
    <property type="entry name" value="SAP domain"/>
    <property type="match status" value="1"/>
</dbReference>
<keyword evidence="4" id="KW-0862">Zinc</keyword>
<evidence type="ECO:0000313" key="10">
    <source>
        <dbReference type="Proteomes" id="UP001432216"/>
    </source>
</evidence>
<evidence type="ECO:0000259" key="8">
    <source>
        <dbReference type="PROSITE" id="PS50800"/>
    </source>
</evidence>
<evidence type="ECO:0000256" key="1">
    <source>
        <dbReference type="ARBA" id="ARBA00015551"/>
    </source>
</evidence>
<accession>A0ABZ2B3F2</accession>